<organism evidence="1">
    <name type="scientific">freshwater metagenome</name>
    <dbReference type="NCBI Taxonomy" id="449393"/>
    <lineage>
        <taxon>unclassified sequences</taxon>
        <taxon>metagenomes</taxon>
        <taxon>ecological metagenomes</taxon>
    </lineage>
</organism>
<name>A0A6J7NSE3_9ZZZZ</name>
<gene>
    <name evidence="1" type="ORF">UFOPK3957_01142</name>
</gene>
<dbReference type="AntiFam" id="ANF00078">
    <property type="entry name" value="Shadow ORF (opposite pccB)"/>
</dbReference>
<sequence length="343" mass="36673">MALDPAEAADDVRGEERLSLEEVAVVQEVLDEPVHVVRLVRRIGNEGVELVVGLVDLEVGLVIEDGRVLEVVARKIGEQRAKVVEGILLVGGVVVGDARLLVVRDATAELLHRDVLTGDGLDDVGAGDEHVRCLVDHDDEVGDRGGVDRAAGAWAHDERDLRDDPRGLDVSAEDLAVEAERCDALLDARPAGVVEADERATGLEREVHDLDDLLAEHLAEGSAEYGEILREHTHGAAIDRAVTGDDAVAVGTVLLLAEVMRAVPREAVELLEGLRVEEGLDALHRCHLALGMLLVDSGSATSDRLSPLLGKHRGFPRRRTAIRATLSILNGQCAHRSSSSGVL</sequence>
<dbReference type="AlphaFoldDB" id="A0A6J7NSE3"/>
<reference evidence="1" key="1">
    <citation type="submission" date="2020-05" db="EMBL/GenBank/DDBJ databases">
        <authorList>
            <person name="Chiriac C."/>
            <person name="Salcher M."/>
            <person name="Ghai R."/>
            <person name="Kavagutti S V."/>
        </authorList>
    </citation>
    <scope>NUCLEOTIDE SEQUENCE</scope>
</reference>
<dbReference type="EMBL" id="CAFBOM010000193">
    <property type="protein sequence ID" value="CAB4993583.1"/>
    <property type="molecule type" value="Genomic_DNA"/>
</dbReference>
<protein>
    <submittedName>
        <fullName evidence="1">Unannotated protein</fullName>
    </submittedName>
</protein>
<proteinExistence type="predicted"/>
<evidence type="ECO:0000313" key="1">
    <source>
        <dbReference type="EMBL" id="CAB4993583.1"/>
    </source>
</evidence>
<accession>A0A6J7NSE3</accession>